<proteinExistence type="predicted"/>
<feature type="compositionally biased region" description="Basic and acidic residues" evidence="1">
    <location>
        <begin position="222"/>
        <end position="232"/>
    </location>
</feature>
<feature type="compositionally biased region" description="Basic and acidic residues" evidence="1">
    <location>
        <begin position="322"/>
        <end position="346"/>
    </location>
</feature>
<dbReference type="EMBL" id="LNIX01000007">
    <property type="protein sequence ID" value="OXA51713.1"/>
    <property type="molecule type" value="Genomic_DNA"/>
</dbReference>
<keyword evidence="2" id="KW-0732">Signal</keyword>
<comment type="caution">
    <text evidence="3">The sequence shown here is derived from an EMBL/GenBank/DDBJ whole genome shotgun (WGS) entry which is preliminary data.</text>
</comment>
<feature type="region of interest" description="Disordered" evidence="1">
    <location>
        <begin position="38"/>
        <end position="153"/>
    </location>
</feature>
<organism evidence="3 4">
    <name type="scientific">Folsomia candida</name>
    <name type="common">Springtail</name>
    <dbReference type="NCBI Taxonomy" id="158441"/>
    <lineage>
        <taxon>Eukaryota</taxon>
        <taxon>Metazoa</taxon>
        <taxon>Ecdysozoa</taxon>
        <taxon>Arthropoda</taxon>
        <taxon>Hexapoda</taxon>
        <taxon>Collembola</taxon>
        <taxon>Entomobryomorpha</taxon>
        <taxon>Isotomoidea</taxon>
        <taxon>Isotomidae</taxon>
        <taxon>Proisotominae</taxon>
        <taxon>Folsomia</taxon>
    </lineage>
</organism>
<evidence type="ECO:0000313" key="4">
    <source>
        <dbReference type="Proteomes" id="UP000198287"/>
    </source>
</evidence>
<feature type="chain" id="PRO_5012217704" evidence="2">
    <location>
        <begin position="29"/>
        <end position="356"/>
    </location>
</feature>
<feature type="signal peptide" evidence="2">
    <location>
        <begin position="1"/>
        <end position="28"/>
    </location>
</feature>
<feature type="region of interest" description="Disordered" evidence="1">
    <location>
        <begin position="165"/>
        <end position="356"/>
    </location>
</feature>
<feature type="compositionally biased region" description="Low complexity" evidence="1">
    <location>
        <begin position="108"/>
        <end position="130"/>
    </location>
</feature>
<name>A0A226E2C3_FOLCA</name>
<protein>
    <submittedName>
        <fullName evidence="3">Uncharacterized protein</fullName>
    </submittedName>
</protein>
<feature type="compositionally biased region" description="Basic and acidic residues" evidence="1">
    <location>
        <begin position="278"/>
        <end position="291"/>
    </location>
</feature>
<evidence type="ECO:0000256" key="1">
    <source>
        <dbReference type="SAM" id="MobiDB-lite"/>
    </source>
</evidence>
<reference evidence="3 4" key="1">
    <citation type="submission" date="2015-12" db="EMBL/GenBank/DDBJ databases">
        <title>The genome of Folsomia candida.</title>
        <authorList>
            <person name="Faddeeva A."/>
            <person name="Derks M.F."/>
            <person name="Anvar Y."/>
            <person name="Smit S."/>
            <person name="Van Straalen N."/>
            <person name="Roelofs D."/>
        </authorList>
    </citation>
    <scope>NUCLEOTIDE SEQUENCE [LARGE SCALE GENOMIC DNA]</scope>
    <source>
        <strain evidence="3 4">VU population</strain>
        <tissue evidence="3">Whole body</tissue>
    </source>
</reference>
<feature type="compositionally biased region" description="Low complexity" evidence="1">
    <location>
        <begin position="175"/>
        <end position="194"/>
    </location>
</feature>
<sequence length="356" mass="39577">MDHFPKFYKLFRVALFLSLSSWSTPIMAQQQQQFPFGQSFPNQYQSFGNQNPSSSSPTQFDTSQKPSPNQVPNYNNFLGGFPSSWPFGQNGNGANGGGLSNNPWQALFPNSPFNNQNQNSYENNNNQNNQVSKPSQGQNEGQMNSPQQQQQQQYQAYPFGFPFSFFPQYARPQASNEPNKESSSSSNPTNNNNNDYISRPNTGLEGSKIRPSGSSGDPVELEVVHSKQDSKHPSLNWPIRPPQTPPTFEDGPSQQTEDVDGGFRRPSSGGNNNGPRPVELEVVHSKQDSKHPSLMTSTLSPPLLEEDPENNFDGYSLDPEVVDVRLTDSLSEKSKNQNSKEDEKSISSDNDALLFQ</sequence>
<keyword evidence="4" id="KW-1185">Reference proteome</keyword>
<gene>
    <name evidence="3" type="ORF">Fcan01_13380</name>
</gene>
<evidence type="ECO:0000256" key="2">
    <source>
        <dbReference type="SAM" id="SignalP"/>
    </source>
</evidence>
<feature type="compositionally biased region" description="Gly residues" evidence="1">
    <location>
        <begin position="90"/>
        <end position="99"/>
    </location>
</feature>
<feature type="compositionally biased region" description="Low complexity" evidence="1">
    <location>
        <begin position="292"/>
        <end position="303"/>
    </location>
</feature>
<accession>A0A226E2C3</accession>
<evidence type="ECO:0000313" key="3">
    <source>
        <dbReference type="EMBL" id="OXA51713.1"/>
    </source>
</evidence>
<dbReference type="Proteomes" id="UP000198287">
    <property type="component" value="Unassembled WGS sequence"/>
</dbReference>
<feature type="compositionally biased region" description="Polar residues" evidence="1">
    <location>
        <begin position="131"/>
        <end position="146"/>
    </location>
</feature>
<dbReference type="AlphaFoldDB" id="A0A226E2C3"/>
<feature type="compositionally biased region" description="Polar residues" evidence="1">
    <location>
        <begin position="44"/>
        <end position="76"/>
    </location>
</feature>